<name>A0A934W6B7_9BURK</name>
<keyword evidence="1" id="KW-1133">Transmembrane helix</keyword>
<keyword evidence="3" id="KW-0012">Acyltransferase</keyword>
<dbReference type="AlphaFoldDB" id="A0A934W6B7"/>
<organism evidence="3 4">
    <name type="scientific">Noviherbaspirillum pedocola</name>
    <dbReference type="NCBI Taxonomy" id="2801341"/>
    <lineage>
        <taxon>Bacteria</taxon>
        <taxon>Pseudomonadati</taxon>
        <taxon>Pseudomonadota</taxon>
        <taxon>Betaproteobacteria</taxon>
        <taxon>Burkholderiales</taxon>
        <taxon>Oxalobacteraceae</taxon>
        <taxon>Noviherbaspirillum</taxon>
    </lineage>
</organism>
<feature type="transmembrane region" description="Helical" evidence="1">
    <location>
        <begin position="272"/>
        <end position="291"/>
    </location>
</feature>
<feature type="transmembrane region" description="Helical" evidence="1">
    <location>
        <begin position="217"/>
        <end position="236"/>
    </location>
</feature>
<feature type="transmembrane region" description="Helical" evidence="1">
    <location>
        <begin position="142"/>
        <end position="160"/>
    </location>
</feature>
<sequence>MKIAGDIARRIAITRYFMILGIVVLHMPPFKPLSAYHLDPFDLFRGMLTFGVFRATVPLLTAVSAFLLFSADLDRQYLRLMQKKTRTLLVPLVLWNLPMLPLLYWIQKNGLIAHQFEVDLYPAHWQNWMDAATGLFHTPLNYPTHFLRNLFALALIAPLLGMLLRRAPYIGLVIVFVVYWYDLDGDLLLRNSMLLSFYVGGLAAVRKWDLRALDRYAPLLLAALLAMAVAIVLFHIQNREWFALVSPFVVWPCMSLIAPTRLGELLHRHSSASFFTFLAHGPLLLAAWITFQRYGASLPYEMFWAVIPPAVVLLCAYTHRAFWRAAPEVAAVFLGDRGPRRATAGPAARTLPNESAHTGLALQPDVPS</sequence>
<feature type="transmembrane region" description="Helical" evidence="1">
    <location>
        <begin position="48"/>
        <end position="68"/>
    </location>
</feature>
<dbReference type="Proteomes" id="UP000622890">
    <property type="component" value="Unassembled WGS sequence"/>
</dbReference>
<keyword evidence="4" id="KW-1185">Reference proteome</keyword>
<feature type="transmembrane region" description="Helical" evidence="1">
    <location>
        <begin position="188"/>
        <end position="205"/>
    </location>
</feature>
<accession>A0A934W6B7</accession>
<dbReference type="InterPro" id="IPR002656">
    <property type="entry name" value="Acyl_transf_3_dom"/>
</dbReference>
<protein>
    <submittedName>
        <fullName evidence="3">Acyltransferase family protein</fullName>
    </submittedName>
</protein>
<feature type="transmembrane region" description="Helical" evidence="1">
    <location>
        <begin position="88"/>
        <end position="106"/>
    </location>
</feature>
<feature type="transmembrane region" description="Helical" evidence="1">
    <location>
        <begin position="167"/>
        <end position="182"/>
    </location>
</feature>
<feature type="transmembrane region" description="Helical" evidence="1">
    <location>
        <begin position="12"/>
        <end position="28"/>
    </location>
</feature>
<evidence type="ECO:0000313" key="3">
    <source>
        <dbReference type="EMBL" id="MBK4734173.1"/>
    </source>
</evidence>
<feature type="transmembrane region" description="Helical" evidence="1">
    <location>
        <begin position="242"/>
        <end position="260"/>
    </location>
</feature>
<gene>
    <name evidence="3" type="ORF">JJB74_06080</name>
</gene>
<reference evidence="3" key="1">
    <citation type="submission" date="2021-01" db="EMBL/GenBank/DDBJ databases">
        <title>Genome sequence of strain Noviherbaspirillum sp. DKR-6.</title>
        <authorList>
            <person name="Chaudhary D.K."/>
        </authorList>
    </citation>
    <scope>NUCLEOTIDE SEQUENCE</scope>
    <source>
        <strain evidence="3">DKR-6</strain>
    </source>
</reference>
<keyword evidence="3" id="KW-0808">Transferase</keyword>
<feature type="transmembrane region" description="Helical" evidence="1">
    <location>
        <begin position="297"/>
        <end position="317"/>
    </location>
</feature>
<feature type="domain" description="Acyltransferase 3" evidence="2">
    <location>
        <begin position="13"/>
        <end position="313"/>
    </location>
</feature>
<proteinExistence type="predicted"/>
<keyword evidence="1" id="KW-0472">Membrane</keyword>
<dbReference type="EMBL" id="JAEPBG010000002">
    <property type="protein sequence ID" value="MBK4734173.1"/>
    <property type="molecule type" value="Genomic_DNA"/>
</dbReference>
<evidence type="ECO:0000259" key="2">
    <source>
        <dbReference type="Pfam" id="PF01757"/>
    </source>
</evidence>
<dbReference type="GO" id="GO:0016747">
    <property type="term" value="F:acyltransferase activity, transferring groups other than amino-acyl groups"/>
    <property type="evidence" value="ECO:0007669"/>
    <property type="project" value="InterPro"/>
</dbReference>
<keyword evidence="1" id="KW-0812">Transmembrane</keyword>
<dbReference type="Pfam" id="PF01757">
    <property type="entry name" value="Acyl_transf_3"/>
    <property type="match status" value="1"/>
</dbReference>
<evidence type="ECO:0000256" key="1">
    <source>
        <dbReference type="SAM" id="Phobius"/>
    </source>
</evidence>
<dbReference type="RefSeq" id="WP_200590942.1">
    <property type="nucleotide sequence ID" value="NZ_JAEPBG010000002.1"/>
</dbReference>
<evidence type="ECO:0000313" key="4">
    <source>
        <dbReference type="Proteomes" id="UP000622890"/>
    </source>
</evidence>
<comment type="caution">
    <text evidence="3">The sequence shown here is derived from an EMBL/GenBank/DDBJ whole genome shotgun (WGS) entry which is preliminary data.</text>
</comment>